<dbReference type="InterPro" id="IPR001680">
    <property type="entry name" value="WD40_rpt"/>
</dbReference>
<comment type="caution">
    <text evidence="3">The sequence shown here is derived from an EMBL/GenBank/DDBJ whole genome shotgun (WGS) entry which is preliminary data.</text>
</comment>
<keyword evidence="1" id="KW-0853">WD repeat</keyword>
<dbReference type="InterPro" id="IPR011047">
    <property type="entry name" value="Quinoprotein_ADH-like_sf"/>
</dbReference>
<gene>
    <name evidence="3" type="ORF">BJ971_005364</name>
</gene>
<dbReference type="EMBL" id="JACHNH010000001">
    <property type="protein sequence ID" value="MBB4764808.1"/>
    <property type="molecule type" value="Genomic_DNA"/>
</dbReference>
<feature type="repeat" description="WD" evidence="1">
    <location>
        <begin position="558"/>
        <end position="599"/>
    </location>
</feature>
<accession>A0A7W7I207</accession>
<dbReference type="Proteomes" id="UP000578112">
    <property type="component" value="Unassembled WGS sequence"/>
</dbReference>
<dbReference type="AlphaFoldDB" id="A0A7W7I207"/>
<dbReference type="PANTHER" id="PTHR19879">
    <property type="entry name" value="TRANSCRIPTION INITIATION FACTOR TFIID"/>
    <property type="match status" value="1"/>
</dbReference>
<keyword evidence="4" id="KW-1185">Reference proteome</keyword>
<dbReference type="PROSITE" id="PS50294">
    <property type="entry name" value="WD_REPEATS_REGION"/>
    <property type="match status" value="2"/>
</dbReference>
<feature type="repeat" description="WD" evidence="1">
    <location>
        <begin position="23"/>
        <end position="54"/>
    </location>
</feature>
<dbReference type="PANTHER" id="PTHR19879:SF9">
    <property type="entry name" value="TRANSCRIPTION INITIATION FACTOR TFIID SUBUNIT 5"/>
    <property type="match status" value="1"/>
</dbReference>
<organism evidence="3 4">
    <name type="scientific">Actinoplanes digitatis</name>
    <dbReference type="NCBI Taxonomy" id="1868"/>
    <lineage>
        <taxon>Bacteria</taxon>
        <taxon>Bacillati</taxon>
        <taxon>Actinomycetota</taxon>
        <taxon>Actinomycetes</taxon>
        <taxon>Micromonosporales</taxon>
        <taxon>Micromonosporaceae</taxon>
        <taxon>Actinoplanes</taxon>
    </lineage>
</organism>
<dbReference type="CDD" id="cd00200">
    <property type="entry name" value="WD40"/>
    <property type="match status" value="1"/>
</dbReference>
<feature type="repeat" description="WD" evidence="1">
    <location>
        <begin position="391"/>
        <end position="422"/>
    </location>
</feature>
<evidence type="ECO:0000256" key="2">
    <source>
        <dbReference type="SAM" id="MobiDB-lite"/>
    </source>
</evidence>
<protein>
    <submittedName>
        <fullName evidence="3">WD40 repeat protein</fullName>
    </submittedName>
</protein>
<dbReference type="InterPro" id="IPR015943">
    <property type="entry name" value="WD40/YVTN_repeat-like_dom_sf"/>
</dbReference>
<evidence type="ECO:0000256" key="1">
    <source>
        <dbReference type="PROSITE-ProRule" id="PRU00221"/>
    </source>
</evidence>
<dbReference type="PROSITE" id="PS50082">
    <property type="entry name" value="WD_REPEATS_2"/>
    <property type="match status" value="4"/>
</dbReference>
<dbReference type="RefSeq" id="WP_184995957.1">
    <property type="nucleotide sequence ID" value="NZ_BOMK01000003.1"/>
</dbReference>
<evidence type="ECO:0000313" key="4">
    <source>
        <dbReference type="Proteomes" id="UP000578112"/>
    </source>
</evidence>
<name>A0A7W7I207_9ACTN</name>
<feature type="repeat" description="WD" evidence="1">
    <location>
        <begin position="351"/>
        <end position="390"/>
    </location>
</feature>
<evidence type="ECO:0000313" key="3">
    <source>
        <dbReference type="EMBL" id="MBB4764808.1"/>
    </source>
</evidence>
<feature type="region of interest" description="Disordered" evidence="2">
    <location>
        <begin position="1"/>
        <end position="20"/>
    </location>
</feature>
<dbReference type="SMART" id="SM00320">
    <property type="entry name" value="WD40"/>
    <property type="match status" value="11"/>
</dbReference>
<dbReference type="SUPFAM" id="SSF50998">
    <property type="entry name" value="Quinoprotein alcohol dehydrogenase-like"/>
    <property type="match status" value="1"/>
</dbReference>
<dbReference type="InterPro" id="IPR011048">
    <property type="entry name" value="Haem_d1_sf"/>
</dbReference>
<dbReference type="SUPFAM" id="SSF51004">
    <property type="entry name" value="C-terminal (heme d1) domain of cytochrome cd1-nitrite reductase"/>
    <property type="match status" value="1"/>
</dbReference>
<dbReference type="Gene3D" id="2.130.10.10">
    <property type="entry name" value="YVTN repeat-like/Quinoprotein amine dehydrogenase"/>
    <property type="match status" value="5"/>
</dbReference>
<proteinExistence type="predicted"/>
<dbReference type="Pfam" id="PF00400">
    <property type="entry name" value="WD40"/>
    <property type="match status" value="7"/>
</dbReference>
<reference evidence="3 4" key="1">
    <citation type="submission" date="2020-08" db="EMBL/GenBank/DDBJ databases">
        <title>Sequencing the genomes of 1000 actinobacteria strains.</title>
        <authorList>
            <person name="Klenk H.-P."/>
        </authorList>
    </citation>
    <scope>NUCLEOTIDE SEQUENCE [LARGE SCALE GENOMIC DNA]</scope>
    <source>
        <strain evidence="3 4">DSM 43149</strain>
    </source>
</reference>
<sequence>MFTDSDGGRPQVRPSTGGDTFVIQFSPDGRYLLSSHAGGRHRVWDLATRAPLAEWAGGDEPVFDVEPGTVVDFAGGLVHRTDVRTGRTRSQPWPYEFGCRMSGLDGRPEFLVTASKAEKVLVDVGTGAVRCTLSGAGERIGRGVLSSDGVWLATYSFSDREEPVRIWSTADGVERLTLPGGDVSEVVFLPGGGRCAVAGDDTTRVFDLGTGKVVARLDGATIALSGDGTRLAVTGGDDLDFGFDEADEDEGSDVVIYSTATWKPVVTLEETGSVGVLAFSPDGTHVATGHDDDSIIRVWDSVTGRLAYELSGVTREVHALAFSADGRRLSTVTDNEVRVWEIGAARPAYRLPAHRGEVHAVAYRPGGPLAVADDETVRFWDAATAAPAGALAVTGSPVLALAYSPDGAMLATAGADGVIHLWAADGTSVGVLSGQGRPAWYAAFHPGGRHLVVADDETVCLWDVTTGALVLPLAEVAGRVDAVAIAPDGHGFAIGSSDEYGSATLSLYRSAGTEPARPYTHTIGALAYSPGGALAVGSDESAVRVHADAGSADWDAAFEGHTGLIRSLAYSPDGRLLAVGCDNGTVHLWDAASRQRLAMLIALDDGGSATVPAGGEPVVDGSPNDEFWR</sequence>